<dbReference type="GO" id="GO:0008233">
    <property type="term" value="F:peptidase activity"/>
    <property type="evidence" value="ECO:0007669"/>
    <property type="project" value="UniProtKB-KW"/>
</dbReference>
<dbReference type="EMBL" id="UFWD01000001">
    <property type="protein sequence ID" value="SUY20342.1"/>
    <property type="molecule type" value="Genomic_DNA"/>
</dbReference>
<reference evidence="2" key="1">
    <citation type="submission" date="2018-06" db="EMBL/GenBank/DDBJ databases">
        <authorList>
            <consortium name="Pathogen Informatics"/>
            <person name="Doyle S."/>
        </authorList>
    </citation>
    <scope>NUCLEOTIDE SEQUENCE</scope>
    <source>
        <strain evidence="2">NCTC13307</strain>
    </source>
</reference>
<keyword evidence="1" id="KW-1133">Transmembrane helix</keyword>
<keyword evidence="2" id="KW-0645">Protease</keyword>
<dbReference type="GO" id="GO:0006508">
    <property type="term" value="P:proteolysis"/>
    <property type="evidence" value="ECO:0007669"/>
    <property type="project" value="UniProtKB-KW"/>
</dbReference>
<protein>
    <submittedName>
        <fullName evidence="2">Membrane-associated CAAX amino terminal protease</fullName>
    </submittedName>
</protein>
<sequence>MNKSWSNLIIKNKDRKVRSGWIIIAVMATFYILQYYLSMILVEIIRKNPGCYR</sequence>
<keyword evidence="1" id="KW-0812">Transmembrane</keyword>
<accession>A0A381I4W5</accession>
<gene>
    <name evidence="2" type="ORF">NCTC13307_00107</name>
</gene>
<proteinExistence type="predicted"/>
<dbReference type="AlphaFoldDB" id="A0A381I4W5"/>
<name>A0A381I4W5_CLODI</name>
<evidence type="ECO:0000256" key="1">
    <source>
        <dbReference type="SAM" id="Phobius"/>
    </source>
</evidence>
<keyword evidence="2" id="KW-0378">Hydrolase</keyword>
<organism evidence="2">
    <name type="scientific">Clostridioides difficile</name>
    <name type="common">Peptoclostridium difficile</name>
    <dbReference type="NCBI Taxonomy" id="1496"/>
    <lineage>
        <taxon>Bacteria</taxon>
        <taxon>Bacillati</taxon>
        <taxon>Bacillota</taxon>
        <taxon>Clostridia</taxon>
        <taxon>Peptostreptococcales</taxon>
        <taxon>Peptostreptococcaceae</taxon>
        <taxon>Clostridioides</taxon>
    </lineage>
</organism>
<keyword evidence="1" id="KW-0472">Membrane</keyword>
<feature type="transmembrane region" description="Helical" evidence="1">
    <location>
        <begin position="21"/>
        <end position="45"/>
    </location>
</feature>
<evidence type="ECO:0000313" key="2">
    <source>
        <dbReference type="EMBL" id="SUY20342.1"/>
    </source>
</evidence>